<dbReference type="GO" id="GO:0008270">
    <property type="term" value="F:zinc ion binding"/>
    <property type="evidence" value="ECO:0007669"/>
    <property type="project" value="UniProtKB-KW"/>
</dbReference>
<dbReference type="InterPro" id="IPR001965">
    <property type="entry name" value="Znf_PHD"/>
</dbReference>
<evidence type="ECO:0000256" key="1">
    <source>
        <dbReference type="ARBA" id="ARBA00022723"/>
    </source>
</evidence>
<dbReference type="EMBL" id="JABAYA010000107">
    <property type="protein sequence ID" value="KAF7724961.1"/>
    <property type="molecule type" value="Genomic_DNA"/>
</dbReference>
<dbReference type="CDD" id="cd19677">
    <property type="entry name" value="UBR-box_UBR7"/>
    <property type="match status" value="1"/>
</dbReference>
<dbReference type="InterPro" id="IPR011011">
    <property type="entry name" value="Znf_FYVE_PHD"/>
</dbReference>
<evidence type="ECO:0000256" key="4">
    <source>
        <dbReference type="PROSITE-ProRule" id="PRU00146"/>
    </source>
</evidence>
<dbReference type="Pfam" id="PF00628">
    <property type="entry name" value="PHD"/>
    <property type="match status" value="1"/>
</dbReference>
<dbReference type="GO" id="GO:0061630">
    <property type="term" value="F:ubiquitin protein ligase activity"/>
    <property type="evidence" value="ECO:0007669"/>
    <property type="project" value="InterPro"/>
</dbReference>
<accession>A0A8H7BRI4</accession>
<keyword evidence="1" id="KW-0479">Metal-binding</keyword>
<feature type="domain" description="UBR-type" evidence="8">
    <location>
        <begin position="38"/>
        <end position="115"/>
    </location>
</feature>
<dbReference type="PANTHER" id="PTHR13513">
    <property type="entry name" value="E3 UBIQUITIN-PROTEIN LIGASE UBR7"/>
    <property type="match status" value="1"/>
</dbReference>
<keyword evidence="10" id="KW-1185">Reference proteome</keyword>
<keyword evidence="3" id="KW-0862">Zinc</keyword>
<evidence type="ECO:0000313" key="10">
    <source>
        <dbReference type="Proteomes" id="UP000605846"/>
    </source>
</evidence>
<comment type="caution">
    <text evidence="9">The sequence shown here is derived from an EMBL/GenBank/DDBJ whole genome shotgun (WGS) entry which is preliminary data.</text>
</comment>
<reference evidence="9" key="1">
    <citation type="submission" date="2020-01" db="EMBL/GenBank/DDBJ databases">
        <title>Genome Sequencing of Three Apophysomyces-Like Fungal Strains Confirms a Novel Fungal Genus in the Mucoromycota with divergent Burkholderia-like Endosymbiotic Bacteria.</title>
        <authorList>
            <person name="Stajich J.E."/>
            <person name="Macias A.M."/>
            <person name="Carter-House D."/>
            <person name="Lovett B."/>
            <person name="Kasson L.R."/>
            <person name="Berry K."/>
            <person name="Grigoriev I."/>
            <person name="Chang Y."/>
            <person name="Spatafora J."/>
            <person name="Kasson M.T."/>
        </authorList>
    </citation>
    <scope>NUCLEOTIDE SEQUENCE</scope>
    <source>
        <strain evidence="9">NRRL A-21654</strain>
    </source>
</reference>
<keyword evidence="2 4" id="KW-0863">Zinc-finger</keyword>
<dbReference type="InterPro" id="IPR013083">
    <property type="entry name" value="Znf_RING/FYVE/PHD"/>
</dbReference>
<dbReference type="SMART" id="SM00396">
    <property type="entry name" value="ZnF_UBR1"/>
    <property type="match status" value="1"/>
</dbReference>
<feature type="domain" description="PHD-type" evidence="7">
    <location>
        <begin position="134"/>
        <end position="188"/>
    </location>
</feature>
<dbReference type="OrthoDB" id="5795902at2759"/>
<dbReference type="InterPro" id="IPR019787">
    <property type="entry name" value="Znf_PHD-finger"/>
</dbReference>
<dbReference type="InterPro" id="IPR040204">
    <property type="entry name" value="UBR7"/>
</dbReference>
<feature type="zinc finger region" description="UBR-type" evidence="5">
    <location>
        <begin position="38"/>
        <end position="115"/>
    </location>
</feature>
<dbReference type="PROSITE" id="PS50016">
    <property type="entry name" value="ZF_PHD_2"/>
    <property type="match status" value="1"/>
</dbReference>
<dbReference type="CDD" id="cd15542">
    <property type="entry name" value="PHD_UBR7"/>
    <property type="match status" value="1"/>
</dbReference>
<dbReference type="GO" id="GO:0005737">
    <property type="term" value="C:cytoplasm"/>
    <property type="evidence" value="ECO:0007669"/>
    <property type="project" value="TreeGrafter"/>
</dbReference>
<evidence type="ECO:0000256" key="2">
    <source>
        <dbReference type="ARBA" id="ARBA00022771"/>
    </source>
</evidence>
<evidence type="ECO:0008006" key="11">
    <source>
        <dbReference type="Google" id="ProtNLM"/>
    </source>
</evidence>
<evidence type="ECO:0000256" key="5">
    <source>
        <dbReference type="PROSITE-ProRule" id="PRU00508"/>
    </source>
</evidence>
<protein>
    <recommendedName>
        <fullName evidence="11">UBR-type domain-containing protein</fullName>
    </recommendedName>
</protein>
<dbReference type="Proteomes" id="UP000605846">
    <property type="component" value="Unassembled WGS sequence"/>
</dbReference>
<feature type="region of interest" description="Disordered" evidence="6">
    <location>
        <begin position="219"/>
        <end position="259"/>
    </location>
</feature>
<dbReference type="InterPro" id="IPR047506">
    <property type="entry name" value="UBR7-like_UBR-box"/>
</dbReference>
<sequence length="429" mass="49946">MTDSENHQQEHLVTAVEIVQQQNILEQEAQEALPGKFEKCTFDLGYIRQPLYACKTCSQQQEDQKQQQQLAGMCYSCSIACHGDHELFELFPKRHFRCDCGLSDKFSHPCQLMTPTKQNTQTNDENRYNHNFYSRYCRCDGLYDPEQEDGTMYQCALCEDWFHEACIGNIPPEVEDFESYICRDCTHRHPFLLRLACIKGLVKARENPIERWLIPEGMKKKAKEEKQEDTVPVSVVDGSPKEERKQEEEEEEEKEEDGKCLINNNKRKHEACDDKEEGNSKIAMETKRAKTEEEEKEPTLSCISRVDGTTAEHTELVDLFLPDGWRQMLCLCSKCKDLFRNNKIEYLLMEEKTYEPEEDEDAGKSLFEVGMEKLQRLDRVRALETVMAYQSLAEEVRQFLQGFKESGAVVTEADVKRFFEVSNGSRMFM</sequence>
<dbReference type="Pfam" id="PF02207">
    <property type="entry name" value="zf-UBR"/>
    <property type="match status" value="1"/>
</dbReference>
<dbReference type="InterPro" id="IPR003126">
    <property type="entry name" value="Znf_UBR"/>
</dbReference>
<dbReference type="Gene3D" id="3.30.40.10">
    <property type="entry name" value="Zinc/RING finger domain, C3HC4 (zinc finger)"/>
    <property type="match status" value="1"/>
</dbReference>
<proteinExistence type="predicted"/>
<feature type="compositionally biased region" description="Basic and acidic residues" evidence="6">
    <location>
        <begin position="219"/>
        <end position="229"/>
    </location>
</feature>
<dbReference type="PANTHER" id="PTHR13513:SF9">
    <property type="entry name" value="E3 UBIQUITIN-PROTEIN LIGASE UBR7-RELATED"/>
    <property type="match status" value="1"/>
</dbReference>
<evidence type="ECO:0000256" key="3">
    <source>
        <dbReference type="ARBA" id="ARBA00022833"/>
    </source>
</evidence>
<dbReference type="PROSITE" id="PS51157">
    <property type="entry name" value="ZF_UBR"/>
    <property type="match status" value="1"/>
</dbReference>
<evidence type="ECO:0000313" key="9">
    <source>
        <dbReference type="EMBL" id="KAF7724961.1"/>
    </source>
</evidence>
<name>A0A8H7BRI4_9FUNG</name>
<gene>
    <name evidence="9" type="ORF">EC973_000542</name>
</gene>
<evidence type="ECO:0000259" key="8">
    <source>
        <dbReference type="PROSITE" id="PS51157"/>
    </source>
</evidence>
<organism evidence="9 10">
    <name type="scientific">Apophysomyces ossiformis</name>
    <dbReference type="NCBI Taxonomy" id="679940"/>
    <lineage>
        <taxon>Eukaryota</taxon>
        <taxon>Fungi</taxon>
        <taxon>Fungi incertae sedis</taxon>
        <taxon>Mucoromycota</taxon>
        <taxon>Mucoromycotina</taxon>
        <taxon>Mucoromycetes</taxon>
        <taxon>Mucorales</taxon>
        <taxon>Mucorineae</taxon>
        <taxon>Mucoraceae</taxon>
        <taxon>Apophysomyces</taxon>
    </lineage>
</organism>
<dbReference type="SUPFAM" id="SSF57903">
    <property type="entry name" value="FYVE/PHD zinc finger"/>
    <property type="match status" value="1"/>
</dbReference>
<evidence type="ECO:0000256" key="6">
    <source>
        <dbReference type="SAM" id="MobiDB-lite"/>
    </source>
</evidence>
<dbReference type="AlphaFoldDB" id="A0A8H7BRI4"/>
<dbReference type="SMART" id="SM00249">
    <property type="entry name" value="PHD"/>
    <property type="match status" value="1"/>
</dbReference>
<evidence type="ECO:0000259" key="7">
    <source>
        <dbReference type="PROSITE" id="PS50016"/>
    </source>
</evidence>